<dbReference type="Pfam" id="PF00404">
    <property type="entry name" value="Dockerin_1"/>
    <property type="match status" value="1"/>
</dbReference>
<dbReference type="GO" id="GO:0016020">
    <property type="term" value="C:membrane"/>
    <property type="evidence" value="ECO:0007669"/>
    <property type="project" value="InterPro"/>
</dbReference>
<dbReference type="PATRIC" id="fig|1265738.3.peg.4508"/>
<evidence type="ECO:0000256" key="1">
    <source>
        <dbReference type="ARBA" id="ARBA00022729"/>
    </source>
</evidence>
<dbReference type="InterPro" id="IPR036439">
    <property type="entry name" value="Dockerin_dom_sf"/>
</dbReference>
<accession>M5RT78</accession>
<keyword evidence="3" id="KW-0106">Calcium</keyword>
<dbReference type="NCBIfam" id="NF041518">
    <property type="entry name" value="choice_anch_Q"/>
    <property type="match status" value="1"/>
</dbReference>
<proteinExistence type="predicted"/>
<keyword evidence="2" id="KW-0677">Repeat</keyword>
<gene>
    <name evidence="6" type="ORF">RMSM_04491</name>
</gene>
<evidence type="ECO:0000256" key="2">
    <source>
        <dbReference type="ARBA" id="ARBA00022737"/>
    </source>
</evidence>
<dbReference type="SUPFAM" id="SSF51126">
    <property type="entry name" value="Pectin lyase-like"/>
    <property type="match status" value="1"/>
</dbReference>
<feature type="region of interest" description="Disordered" evidence="4">
    <location>
        <begin position="1"/>
        <end position="22"/>
    </location>
</feature>
<dbReference type="InterPro" id="IPR059226">
    <property type="entry name" value="Choice_anch_Q_dom"/>
</dbReference>
<dbReference type="Gene3D" id="2.60.40.2030">
    <property type="match status" value="1"/>
</dbReference>
<dbReference type="InterPro" id="IPR011050">
    <property type="entry name" value="Pectin_lyase_fold/virulence"/>
</dbReference>
<sequence length="604" mass="60867">MDSTISANSATNEGGGLWNSGEGTLAVTRSTVSGNISADGGGIFNDGTSGDITITNSTIAANTATINGGGINSEGADVTLTSVTIAGNTAVIGGGIYTLGGVFSTTNTLVANNNATTGTDASGSITSGGNNLLGNSAGVTLSGSLQTNITDVDALLDMLGDNGGPTHTIALLQGSPALNSGVAAGLTVDQRGVARPQGTGFDIGAFESNLNGTVDPAVLSIAAADAIKNEGSSGLTPFTFTVTRTGNTAGVTTVNYVVTGTGNNPASANDFEDGDLPDGVVRFAAGESSKTITVNINGDTTIENNENFRVTLSNASGDASIVTATADGIVLDDDRPPTVPRVVIPNQVEGGQPVPGDGTTTAILFQALIDTVVTVTPVGTASLSETILIFDTDAMIVSNMIGTLATASLEAGGVYAIVFEPQFVDRVFAIRTSTGPGSLSNAPPTNIVQPTDTNASGETTAMDALLVINSLNRIGGGEGEQTIPRFLDVNRDNKVTALDALRIINQLSRASVNTADIVVTADSLPPLLPTTTSNNEPDTAASDDAVDTLFGETSSESLLVRSSATNDSSPSPSTIHLDAVDEAMEEEEFAPSSQLDDSLIALLS</sequence>
<dbReference type="InterPro" id="IPR003644">
    <property type="entry name" value="Calx_beta"/>
</dbReference>
<protein>
    <submittedName>
        <fullName evidence="6">Extracellular nuclease</fullName>
    </submittedName>
</protein>
<dbReference type="InterPro" id="IPR002105">
    <property type="entry name" value="Dockerin_1_rpt"/>
</dbReference>
<dbReference type="SUPFAM" id="SSF63446">
    <property type="entry name" value="Type I dockerin domain"/>
    <property type="match status" value="1"/>
</dbReference>
<evidence type="ECO:0000259" key="5">
    <source>
        <dbReference type="SMART" id="SM00237"/>
    </source>
</evidence>
<organism evidence="6 7">
    <name type="scientific">Rhodopirellula maiorica SM1</name>
    <dbReference type="NCBI Taxonomy" id="1265738"/>
    <lineage>
        <taxon>Bacteria</taxon>
        <taxon>Pseudomonadati</taxon>
        <taxon>Planctomycetota</taxon>
        <taxon>Planctomycetia</taxon>
        <taxon>Pirellulales</taxon>
        <taxon>Pirellulaceae</taxon>
        <taxon>Novipirellula</taxon>
    </lineage>
</organism>
<dbReference type="PANTHER" id="PTHR34720">
    <property type="entry name" value="MICROCYSTIN DEPENDENT PROTEIN"/>
    <property type="match status" value="1"/>
</dbReference>
<comment type="caution">
    <text evidence="6">The sequence shown here is derived from an EMBL/GenBank/DDBJ whole genome shotgun (WGS) entry which is preliminary data.</text>
</comment>
<dbReference type="EMBL" id="ANOG01000645">
    <property type="protein sequence ID" value="EMI18592.1"/>
    <property type="molecule type" value="Genomic_DNA"/>
</dbReference>
<dbReference type="Pfam" id="PF03160">
    <property type="entry name" value="Calx-beta"/>
    <property type="match status" value="1"/>
</dbReference>
<dbReference type="GO" id="GO:0007154">
    <property type="term" value="P:cell communication"/>
    <property type="evidence" value="ECO:0007669"/>
    <property type="project" value="InterPro"/>
</dbReference>
<evidence type="ECO:0000256" key="4">
    <source>
        <dbReference type="SAM" id="MobiDB-lite"/>
    </source>
</evidence>
<dbReference type="InterPro" id="IPR038081">
    <property type="entry name" value="CalX-like_sf"/>
</dbReference>
<dbReference type="SUPFAM" id="SSF141072">
    <property type="entry name" value="CalX-like"/>
    <property type="match status" value="1"/>
</dbReference>
<keyword evidence="7" id="KW-1185">Reference proteome</keyword>
<evidence type="ECO:0000256" key="3">
    <source>
        <dbReference type="ARBA" id="ARBA00022837"/>
    </source>
</evidence>
<evidence type="ECO:0000313" key="7">
    <source>
        <dbReference type="Proteomes" id="UP000011991"/>
    </source>
</evidence>
<dbReference type="PANTHER" id="PTHR34720:SF9">
    <property type="entry name" value="BLR4714 PROTEIN"/>
    <property type="match status" value="1"/>
</dbReference>
<dbReference type="AlphaFoldDB" id="M5RT78"/>
<reference evidence="6 7" key="1">
    <citation type="journal article" date="2013" name="Mar. Genomics">
        <title>Expression of sulfatases in Rhodopirellula baltica and the diversity of sulfatases in the genus Rhodopirellula.</title>
        <authorList>
            <person name="Wegner C.E."/>
            <person name="Richter-Heitmann T."/>
            <person name="Klindworth A."/>
            <person name="Klockow C."/>
            <person name="Richter M."/>
            <person name="Achstetter T."/>
            <person name="Glockner F.O."/>
            <person name="Harder J."/>
        </authorList>
    </citation>
    <scope>NUCLEOTIDE SEQUENCE [LARGE SCALE GENOMIC DNA]</scope>
    <source>
        <strain evidence="6 7">SM1</strain>
    </source>
</reference>
<dbReference type="Proteomes" id="UP000011991">
    <property type="component" value="Unassembled WGS sequence"/>
</dbReference>
<dbReference type="GO" id="GO:0004553">
    <property type="term" value="F:hydrolase activity, hydrolyzing O-glycosyl compounds"/>
    <property type="evidence" value="ECO:0007669"/>
    <property type="project" value="InterPro"/>
</dbReference>
<dbReference type="SMART" id="SM00237">
    <property type="entry name" value="Calx_beta"/>
    <property type="match status" value="1"/>
</dbReference>
<name>M5RT78_9BACT</name>
<keyword evidence="1" id="KW-0732">Signal</keyword>
<evidence type="ECO:0000313" key="6">
    <source>
        <dbReference type="EMBL" id="EMI18592.1"/>
    </source>
</evidence>
<dbReference type="GO" id="GO:0000272">
    <property type="term" value="P:polysaccharide catabolic process"/>
    <property type="evidence" value="ECO:0007669"/>
    <property type="project" value="InterPro"/>
</dbReference>
<feature type="domain" description="Calx-beta" evidence="5">
    <location>
        <begin position="208"/>
        <end position="313"/>
    </location>
</feature>
<feature type="compositionally biased region" description="Polar residues" evidence="4">
    <location>
        <begin position="1"/>
        <end position="12"/>
    </location>
</feature>